<proteinExistence type="predicted"/>
<accession>A0A0F9I3Z2</accession>
<dbReference type="AlphaFoldDB" id="A0A0F9I3Z2"/>
<evidence type="ECO:0000256" key="1">
    <source>
        <dbReference type="SAM" id="MobiDB-lite"/>
    </source>
</evidence>
<reference evidence="2" key="1">
    <citation type="journal article" date="2015" name="Nature">
        <title>Complex archaea that bridge the gap between prokaryotes and eukaryotes.</title>
        <authorList>
            <person name="Spang A."/>
            <person name="Saw J.H."/>
            <person name="Jorgensen S.L."/>
            <person name="Zaremba-Niedzwiedzka K."/>
            <person name="Martijn J."/>
            <person name="Lind A.E."/>
            <person name="van Eijk R."/>
            <person name="Schleper C."/>
            <person name="Guy L."/>
            <person name="Ettema T.J."/>
        </authorList>
    </citation>
    <scope>NUCLEOTIDE SEQUENCE</scope>
</reference>
<feature type="compositionally biased region" description="Acidic residues" evidence="1">
    <location>
        <begin position="75"/>
        <end position="85"/>
    </location>
</feature>
<feature type="compositionally biased region" description="Polar residues" evidence="1">
    <location>
        <begin position="169"/>
        <end position="179"/>
    </location>
</feature>
<protein>
    <submittedName>
        <fullName evidence="2">Uncharacterized protein</fullName>
    </submittedName>
</protein>
<feature type="region of interest" description="Disordered" evidence="1">
    <location>
        <begin position="75"/>
        <end position="218"/>
    </location>
</feature>
<sequence>MNIELIFNALLATMDLVQKIAESRGYNGPELATHILQRNLVRAEVVAHSKSLVETDSFRDLNDEDDDLMFIPGVADEDDLSEDDLGPPYDPKNFPDGPQEEGVGPKDDLDPPRFIPGIEEPKDDTPRRNSHPVEEGNDAVANNDDKKLAELRDKDGWVDLGDGVKVSINPETGNRNFVSTHPGPPKDESDDSENGDLASPFDDPPHVEGDLEGEAVSA</sequence>
<evidence type="ECO:0000313" key="2">
    <source>
        <dbReference type="EMBL" id="KKM22336.1"/>
    </source>
</evidence>
<name>A0A0F9I3Z2_9ZZZZ</name>
<organism evidence="2">
    <name type="scientific">marine sediment metagenome</name>
    <dbReference type="NCBI Taxonomy" id="412755"/>
    <lineage>
        <taxon>unclassified sequences</taxon>
        <taxon>metagenomes</taxon>
        <taxon>ecological metagenomes</taxon>
    </lineage>
</organism>
<feature type="compositionally biased region" description="Basic and acidic residues" evidence="1">
    <location>
        <begin position="143"/>
        <end position="157"/>
    </location>
</feature>
<comment type="caution">
    <text evidence="2">The sequence shown here is derived from an EMBL/GenBank/DDBJ whole genome shotgun (WGS) entry which is preliminary data.</text>
</comment>
<dbReference type="EMBL" id="LAZR01013356">
    <property type="protein sequence ID" value="KKM22336.1"/>
    <property type="molecule type" value="Genomic_DNA"/>
</dbReference>
<feature type="compositionally biased region" description="Basic and acidic residues" evidence="1">
    <location>
        <begin position="119"/>
        <end position="134"/>
    </location>
</feature>
<gene>
    <name evidence="2" type="ORF">LCGC14_1626330</name>
</gene>